<keyword evidence="1" id="KW-0540">Nuclease</keyword>
<dbReference type="GO" id="GO:0051607">
    <property type="term" value="P:defense response to virus"/>
    <property type="evidence" value="ECO:0007669"/>
    <property type="project" value="UniProtKB-KW"/>
</dbReference>
<evidence type="ECO:0000313" key="7">
    <source>
        <dbReference type="Proteomes" id="UP000095439"/>
    </source>
</evidence>
<dbReference type="GO" id="GO:0016788">
    <property type="term" value="F:hydrolase activity, acting on ester bonds"/>
    <property type="evidence" value="ECO:0007669"/>
    <property type="project" value="InterPro"/>
</dbReference>
<keyword evidence="3" id="KW-0378">Hydrolase</keyword>
<protein>
    <submittedName>
        <fullName evidence="6">CRISPR-associated endoribonuclease Cas6</fullName>
    </submittedName>
</protein>
<organism evidence="6 7">
    <name type="scientific">Dorea longicatena</name>
    <dbReference type="NCBI Taxonomy" id="88431"/>
    <lineage>
        <taxon>Bacteria</taxon>
        <taxon>Bacillati</taxon>
        <taxon>Bacillota</taxon>
        <taxon>Clostridia</taxon>
        <taxon>Lachnospirales</taxon>
        <taxon>Lachnospiraceae</taxon>
        <taxon>Dorea</taxon>
    </lineage>
</organism>
<feature type="domain" description="CRISPR-associated protein Cas6 C-terminal" evidence="5">
    <location>
        <begin position="123"/>
        <end position="237"/>
    </location>
</feature>
<evidence type="ECO:0000259" key="5">
    <source>
        <dbReference type="Pfam" id="PF10040"/>
    </source>
</evidence>
<dbReference type="AlphaFoldDB" id="A0A174E353"/>
<dbReference type="EMBL" id="CYYY01000022">
    <property type="protein sequence ID" value="CUO30879.1"/>
    <property type="molecule type" value="Genomic_DNA"/>
</dbReference>
<dbReference type="NCBIfam" id="TIGR01877">
    <property type="entry name" value="cas_cas6"/>
    <property type="match status" value="1"/>
</dbReference>
<dbReference type="InterPro" id="IPR010156">
    <property type="entry name" value="CRISPR-assoc_prot_Cas6"/>
</dbReference>
<evidence type="ECO:0000256" key="1">
    <source>
        <dbReference type="ARBA" id="ARBA00022722"/>
    </source>
</evidence>
<keyword evidence="4" id="KW-0051">Antiviral defense</keyword>
<proteinExistence type="predicted"/>
<dbReference type="CDD" id="cd21141">
    <property type="entry name" value="Cas6_III-like"/>
    <property type="match status" value="1"/>
</dbReference>
<gene>
    <name evidence="6" type="ORF">ERS852423_02863</name>
</gene>
<accession>A0A174E353</accession>
<dbReference type="RefSeq" id="WP_055182481.1">
    <property type="nucleotide sequence ID" value="NZ_CABIWY010000022.1"/>
</dbReference>
<evidence type="ECO:0000313" key="6">
    <source>
        <dbReference type="EMBL" id="CUO30879.1"/>
    </source>
</evidence>
<sequence>MLGKLELKLKSKDKLEYQMSSLFHGALMEVLPEKYADYLHTSQLHPYTQHLEFREGEWYWIICCLNKEAIKIIIQDTLWNIENIEIKNRNLTVLITRRSYSEITYQELMNRFYENDYSPYIQIHFLTPTAFKHKGRYLFYPDIRCIFQSLMNKYDSAICDESMMDMDTLEQLTENAHIIRYDLKSVGFCLEGVKIPAFIGKLTIKMNGTRTMSNFANMLFEFGEYSGVGIKTALGMGCIKKIDERGRKC</sequence>
<dbReference type="Pfam" id="PF10040">
    <property type="entry name" value="CRISPR_Cas6"/>
    <property type="match status" value="1"/>
</dbReference>
<evidence type="ECO:0000256" key="3">
    <source>
        <dbReference type="ARBA" id="ARBA00022801"/>
    </source>
</evidence>
<dbReference type="Proteomes" id="UP000095439">
    <property type="component" value="Unassembled WGS sequence"/>
</dbReference>
<reference evidence="6 7" key="1">
    <citation type="submission" date="2015-09" db="EMBL/GenBank/DDBJ databases">
        <authorList>
            <consortium name="Pathogen Informatics"/>
        </authorList>
    </citation>
    <scope>NUCLEOTIDE SEQUENCE [LARGE SCALE GENOMIC DNA]</scope>
    <source>
        <strain evidence="6 7">2789STDY5608866</strain>
    </source>
</reference>
<dbReference type="InterPro" id="IPR019267">
    <property type="entry name" value="CRISPR-assoc_Cas6_C"/>
</dbReference>
<dbReference type="Gene3D" id="3.30.70.1900">
    <property type="match status" value="1"/>
</dbReference>
<keyword evidence="2" id="KW-0255">Endonuclease</keyword>
<name>A0A174E353_9FIRM</name>
<dbReference type="GO" id="GO:0004519">
    <property type="term" value="F:endonuclease activity"/>
    <property type="evidence" value="ECO:0007669"/>
    <property type="project" value="UniProtKB-KW"/>
</dbReference>
<evidence type="ECO:0000256" key="4">
    <source>
        <dbReference type="ARBA" id="ARBA00023118"/>
    </source>
</evidence>
<evidence type="ECO:0000256" key="2">
    <source>
        <dbReference type="ARBA" id="ARBA00022759"/>
    </source>
</evidence>